<feature type="transmembrane region" description="Helical" evidence="9">
    <location>
        <begin position="880"/>
        <end position="901"/>
    </location>
</feature>
<evidence type="ECO:0000256" key="9">
    <source>
        <dbReference type="SAM" id="Phobius"/>
    </source>
</evidence>
<dbReference type="PANTHER" id="PTHR31310:SF11">
    <property type="entry name" value="INOSITOL PHOSPHORYLCERAMIDE SYNTHASE CATALYTIC SUBUNIT AUR1"/>
    <property type="match status" value="1"/>
</dbReference>
<evidence type="ECO:0000256" key="3">
    <source>
        <dbReference type="ARBA" id="ARBA00022989"/>
    </source>
</evidence>
<dbReference type="GO" id="GO:0005634">
    <property type="term" value="C:nucleus"/>
    <property type="evidence" value="ECO:0007669"/>
    <property type="project" value="InterPro"/>
</dbReference>
<keyword evidence="12" id="KW-1185">Reference proteome</keyword>
<feature type="compositionally biased region" description="Low complexity" evidence="8">
    <location>
        <begin position="1230"/>
        <end position="1248"/>
    </location>
</feature>
<comment type="subcellular location">
    <subcellularLocation>
        <location evidence="5">Cytoplasm</location>
    </subcellularLocation>
    <subcellularLocation>
        <location evidence="1">Membrane</location>
        <topology evidence="1">Multi-pass membrane protein</topology>
    </subcellularLocation>
</comment>
<dbReference type="InterPro" id="IPR026841">
    <property type="entry name" value="Aur1/Ipt1"/>
</dbReference>
<dbReference type="GO" id="GO:0016279">
    <property type="term" value="F:protein-lysine N-methyltransferase activity"/>
    <property type="evidence" value="ECO:0007669"/>
    <property type="project" value="UniProtKB-UniRule"/>
</dbReference>
<evidence type="ECO:0000259" key="10">
    <source>
        <dbReference type="SMART" id="SM00014"/>
    </source>
</evidence>
<dbReference type="SUPFAM" id="SSF48317">
    <property type="entry name" value="Acid phosphatase/Vanadium-dependent haloperoxidase"/>
    <property type="match status" value="1"/>
</dbReference>
<feature type="active site" description="Proton donor/acceptor" evidence="6">
    <location>
        <position position="458"/>
    </location>
</feature>
<evidence type="ECO:0000256" key="7">
    <source>
        <dbReference type="PIRSR" id="PIRSR610347-2"/>
    </source>
</evidence>
<evidence type="ECO:0000256" key="2">
    <source>
        <dbReference type="ARBA" id="ARBA00022692"/>
    </source>
</evidence>
<feature type="domain" description="Phosphatidic acid phosphatase type 2/haloperoxidase" evidence="10">
    <location>
        <begin position="1022"/>
        <end position="1159"/>
    </location>
</feature>
<keyword evidence="5" id="KW-0489">Methyltransferase</keyword>
<evidence type="ECO:0000313" key="12">
    <source>
        <dbReference type="Proteomes" id="UP000310189"/>
    </source>
</evidence>
<dbReference type="InterPro" id="IPR000326">
    <property type="entry name" value="PAP2/HPO"/>
</dbReference>
<evidence type="ECO:0000256" key="4">
    <source>
        <dbReference type="ARBA" id="ARBA00023136"/>
    </source>
</evidence>
<accession>A0A4T0FJ66</accession>
<keyword evidence="4 9" id="KW-0472">Membrane</keyword>
<keyword evidence="5" id="KW-0813">Transport</keyword>
<dbReference type="CDD" id="cd03386">
    <property type="entry name" value="PAP2_Aur1_like"/>
    <property type="match status" value="1"/>
</dbReference>
<dbReference type="EC" id="2.1.1.-" evidence="5"/>
<organism evidence="11 12">
    <name type="scientific">Wallemia hederae</name>
    <dbReference type="NCBI Taxonomy" id="1540922"/>
    <lineage>
        <taxon>Eukaryota</taxon>
        <taxon>Fungi</taxon>
        <taxon>Dikarya</taxon>
        <taxon>Basidiomycota</taxon>
        <taxon>Wallemiomycotina</taxon>
        <taxon>Wallemiomycetes</taxon>
        <taxon>Wallemiales</taxon>
        <taxon>Wallemiaceae</taxon>
        <taxon>Wallemia</taxon>
    </lineage>
</organism>
<feature type="transmembrane region" description="Helical" evidence="9">
    <location>
        <begin position="1024"/>
        <end position="1043"/>
    </location>
</feature>
<dbReference type="GO" id="GO:0016020">
    <property type="term" value="C:membrane"/>
    <property type="evidence" value="ECO:0007669"/>
    <property type="project" value="UniProtKB-SubCell"/>
</dbReference>
<dbReference type="Gene3D" id="3.30.870.10">
    <property type="entry name" value="Endonuclease Chain A"/>
    <property type="match status" value="2"/>
</dbReference>
<dbReference type="GO" id="GO:0032259">
    <property type="term" value="P:methylation"/>
    <property type="evidence" value="ECO:0007669"/>
    <property type="project" value="UniProtKB-KW"/>
</dbReference>
<keyword evidence="5" id="KW-0963">Cytoplasm</keyword>
<dbReference type="GO" id="GO:0030148">
    <property type="term" value="P:sphingolipid biosynthetic process"/>
    <property type="evidence" value="ECO:0007669"/>
    <property type="project" value="TreeGrafter"/>
</dbReference>
<feature type="region of interest" description="Disordered" evidence="8">
    <location>
        <begin position="1208"/>
        <end position="1299"/>
    </location>
</feature>
<dbReference type="GO" id="GO:0006676">
    <property type="term" value="P:mannosyl diphosphorylinositol ceramide metabolic process"/>
    <property type="evidence" value="ECO:0007669"/>
    <property type="project" value="TreeGrafter"/>
</dbReference>
<dbReference type="SUPFAM" id="SSF53335">
    <property type="entry name" value="S-adenosyl-L-methionine-dependent methyltransferases"/>
    <property type="match status" value="1"/>
</dbReference>
<dbReference type="GO" id="GO:0006281">
    <property type="term" value="P:DNA repair"/>
    <property type="evidence" value="ECO:0007669"/>
    <property type="project" value="InterPro"/>
</dbReference>
<dbReference type="Gene3D" id="3.40.50.150">
    <property type="entry name" value="Vaccinia Virus protein VP39"/>
    <property type="match status" value="1"/>
</dbReference>
<dbReference type="GO" id="GO:0016192">
    <property type="term" value="P:vesicle-mediated transport"/>
    <property type="evidence" value="ECO:0007669"/>
    <property type="project" value="UniProtKB-UniRule"/>
</dbReference>
<dbReference type="InterPro" id="IPR052185">
    <property type="entry name" value="IPC_Synthase-Related"/>
</dbReference>
<dbReference type="GO" id="GO:0070916">
    <property type="term" value="C:inositol phosphoceramide synthase complex"/>
    <property type="evidence" value="ECO:0007669"/>
    <property type="project" value="TreeGrafter"/>
</dbReference>
<evidence type="ECO:0000256" key="6">
    <source>
        <dbReference type="PIRSR" id="PIRSR610347-1"/>
    </source>
</evidence>
<feature type="region of interest" description="Disordered" evidence="8">
    <location>
        <begin position="1"/>
        <end position="62"/>
    </location>
</feature>
<dbReference type="GO" id="GO:0008081">
    <property type="term" value="F:phosphoric diester hydrolase activity"/>
    <property type="evidence" value="ECO:0007669"/>
    <property type="project" value="InterPro"/>
</dbReference>
<feature type="compositionally biased region" description="Polar residues" evidence="8">
    <location>
        <begin position="1249"/>
        <end position="1266"/>
    </location>
</feature>
<feature type="transmembrane region" description="Helical" evidence="9">
    <location>
        <begin position="983"/>
        <end position="1004"/>
    </location>
</feature>
<comment type="caution">
    <text evidence="11">The sequence shown here is derived from an EMBL/GenBank/DDBJ whole genome shotgun (WGS) entry which is preliminary data.</text>
</comment>
<dbReference type="CDD" id="cd02440">
    <property type="entry name" value="AdoMet_MTases"/>
    <property type="match status" value="1"/>
</dbReference>
<dbReference type="PANTHER" id="PTHR31310">
    <property type="match status" value="1"/>
</dbReference>
<feature type="transmembrane region" description="Helical" evidence="9">
    <location>
        <begin position="1120"/>
        <end position="1136"/>
    </location>
</feature>
<evidence type="ECO:0000256" key="5">
    <source>
        <dbReference type="HAMAP-Rule" id="MF_03188"/>
    </source>
</evidence>
<dbReference type="InterPro" id="IPR025714">
    <property type="entry name" value="Methyltranfer_dom"/>
</dbReference>
<dbReference type="InterPro" id="IPR036938">
    <property type="entry name" value="PAP2/HPO_sf"/>
</dbReference>
<dbReference type="InterPro" id="IPR010347">
    <property type="entry name" value="Tdp1"/>
</dbReference>
<name>A0A4T0FJ66_9BASI</name>
<feature type="region of interest" description="Disordered" evidence="8">
    <location>
        <begin position="477"/>
        <end position="515"/>
    </location>
</feature>
<comment type="similarity">
    <text evidence="5">Belongs to the class I-like SAM-binding methyltransferase superfamily. EFM4 family.</text>
</comment>
<keyword evidence="3 9" id="KW-1133">Transmembrane helix</keyword>
<dbReference type="HAMAP" id="MF_03188">
    <property type="entry name" value="Methyltr_EFM4"/>
    <property type="match status" value="1"/>
</dbReference>
<keyword evidence="5" id="KW-0808">Transferase</keyword>
<dbReference type="EMBL" id="SPNW01000040">
    <property type="protein sequence ID" value="TIA88311.1"/>
    <property type="molecule type" value="Genomic_DNA"/>
</dbReference>
<dbReference type="Pfam" id="PF14378">
    <property type="entry name" value="PAP2_3"/>
    <property type="match status" value="1"/>
</dbReference>
<comment type="function">
    <text evidence="5">S-adenosyl-L-methionine-dependent protein-lysine N-methyltransferase that mono- and dimethylates elongation factor 1-alpha at 'Lys-316'. May play a role in intracellular transport.</text>
</comment>
<dbReference type="InterPro" id="IPR029063">
    <property type="entry name" value="SAM-dependent_MTases_sf"/>
</dbReference>
<gene>
    <name evidence="5" type="primary">EFM4</name>
    <name evidence="11" type="ORF">E3P99_02684</name>
</gene>
<sequence>MSKRKIETIEISDSDDNTQDEEDQVVPLQRIDPSMVPEIRGDGAQEAPPVPSTSTSNTAADFLRDRKRLEAERLERQAKHVRADSNTQPPQQQQQQQQQRVRSNGVVKYPDGVVKQTVNYLTDRNEDAWTINKCFGPPEQLKMVVMSSYVRDSDFVEPLFGNAKVVVAQPSKLADPPMNRNWYMHNVDARGTYHAKFAIMFTTDGWMRVMVTTANFIKMDWMFNENTIFLQDFPPKGNTLDGSSSNQTPDFLSDLTWFLYKLRLNEVLERLAGDVDDMPFPNVNTLRQWDFSRSKARLVASINGEHSGVENIKRVGHPRLADLIRNAGCGIDANNDLINPRGDSAKHEWFVDVECQGSSLGAYKVDWGREFYNSACGRFNLIKGQQDDALALKSKKRKENKKVWPPIKILFPSKRMADSNYGGQQMGGNMFMEKWLAPEFPRHAVYKNPSKRGPIFMHAKSICGILKHKHTVSKSKLAGKVKKAEDGQDKVTFTSDEESDSSATESEADASERATEKDVAGGWVYIGSHNFTPSAWGRLTKAGKLSITNWELGVFLPLYGDDKVCNALADEYLTYKRPAEKYSNTDVPWMFTNWRINNNYTIMSQVEDLPSSKLGTKQHWDDVYEQVASPARFGEDSVEKMVDWALENVEPQENGPSVLDMGTGNGHLLFELVANGYSGKHLKGVDYSPSSIKLSQSIARTRGSGCEEVFFDVIDVLDQQQIKEAGEWDVVMDKGTFDAICLSTGSNRLLYAKHAADLVRKGGKLLITSCNFTEDEIKATFESEDSASFASRAYAHADSTLCRLRVPLTHTTPYVLLWREQRKHNLRTTTMRIGLRAPKPVLSLIQDIKSAFLSLDYRLSPQVSIEKLKAHKWRKFDIQWLIYFLIALPSFIMMSIPIPVVKWLIPVAYFGLIITPLTSQFFLPGTPILCWLMTFFCARFIPTPVRPKINVTILPTLESVWYGANISNLVTTHRHWILDLCAWFPYGLVHYVVPFVIAAIAWVYAPAKGSANRNGHKPYSAVQFWGLVFGVMNIIGVVVQISFPCAPPWYELLYGLLPADYSIPGSPAGLARIDTLMHSHSYSSAFGASPLVFGAFPSLHAGSATVEALFLSHFFPRFKAFYWAYVGWLYWATMYLSHHYLVDAVAGACLATACFYVLLPEHLRDPRGLPTNADIGKEKILPLTGARVNGHRRIWSAAADSEFALDDLPSQFGSPDQHGRSHLNNLLPQSESRSSSISHASSAVHSRSQTPNKQPNQAPRISTSDNPQEHPDEDEVLFENDQTSPSTASHTSRIEKHVV</sequence>
<protein>
    <recommendedName>
        <fullName evidence="5">Protein-lysine N-methyltransferase EFM4</fullName>
        <ecNumber evidence="5">2.1.1.-</ecNumber>
    </recommendedName>
    <alternativeName>
        <fullName evidence="5">Elongation factor methyltransferase 4</fullName>
    </alternativeName>
</protein>
<evidence type="ECO:0000313" key="11">
    <source>
        <dbReference type="EMBL" id="TIA88311.1"/>
    </source>
</evidence>
<dbReference type="Proteomes" id="UP000310189">
    <property type="component" value="Unassembled WGS sequence"/>
</dbReference>
<feature type="compositionally biased region" description="Low complexity" evidence="8">
    <location>
        <begin position="88"/>
        <end position="99"/>
    </location>
</feature>
<dbReference type="SMART" id="SM00014">
    <property type="entry name" value="acidPPc"/>
    <property type="match status" value="1"/>
</dbReference>
<evidence type="ECO:0000256" key="8">
    <source>
        <dbReference type="SAM" id="MobiDB-lite"/>
    </source>
</evidence>
<dbReference type="InterPro" id="IPR026635">
    <property type="entry name" value="Efm4/METTL10"/>
</dbReference>
<dbReference type="SUPFAM" id="SSF56024">
    <property type="entry name" value="Phospholipase D/nuclease"/>
    <property type="match status" value="2"/>
</dbReference>
<dbReference type="Pfam" id="PF13847">
    <property type="entry name" value="Methyltransf_31"/>
    <property type="match status" value="1"/>
</dbReference>
<feature type="binding site" evidence="7">
    <location>
        <position position="460"/>
    </location>
    <ligand>
        <name>substrate</name>
    </ligand>
</feature>
<reference evidence="11 12" key="1">
    <citation type="submission" date="2019-03" db="EMBL/GenBank/DDBJ databases">
        <title>Sequencing 23 genomes of Wallemia ichthyophaga.</title>
        <authorList>
            <person name="Gostincar C."/>
        </authorList>
    </citation>
    <scope>NUCLEOTIDE SEQUENCE [LARGE SCALE GENOMIC DNA]</scope>
    <source>
        <strain evidence="11 12">EXF-5753</strain>
    </source>
</reference>
<feature type="compositionally biased region" description="Polar residues" evidence="8">
    <location>
        <begin position="1280"/>
        <end position="1291"/>
    </location>
</feature>
<keyword evidence="5" id="KW-0949">S-adenosyl-L-methionine</keyword>
<dbReference type="Pfam" id="PF06087">
    <property type="entry name" value="Tyr-DNA_phospho"/>
    <property type="match status" value="1"/>
</dbReference>
<feature type="active site" description="Nucleophile" evidence="6">
    <location>
        <position position="194"/>
    </location>
</feature>
<feature type="compositionally biased region" description="Acidic residues" evidence="8">
    <location>
        <begin position="10"/>
        <end position="24"/>
    </location>
</feature>
<proteinExistence type="inferred from homology"/>
<evidence type="ECO:0000256" key="1">
    <source>
        <dbReference type="ARBA" id="ARBA00004141"/>
    </source>
</evidence>
<keyword evidence="2 9" id="KW-0812">Transmembrane</keyword>
<feature type="region of interest" description="Disordered" evidence="8">
    <location>
        <begin position="77"/>
        <end position="106"/>
    </location>
</feature>
<feature type="binding site" evidence="7">
    <location>
        <position position="196"/>
    </location>
    <ligand>
        <name>substrate</name>
    </ligand>
</feature>
<dbReference type="OrthoDB" id="5784at2759"/>